<dbReference type="EMBL" id="JACHFW010000020">
    <property type="protein sequence ID" value="MBB5266135.1"/>
    <property type="molecule type" value="Genomic_DNA"/>
</dbReference>
<evidence type="ECO:0000259" key="4">
    <source>
        <dbReference type="Pfam" id="PF01872"/>
    </source>
</evidence>
<dbReference type="InterPro" id="IPR024072">
    <property type="entry name" value="DHFR-like_dom_sf"/>
</dbReference>
<dbReference type="RefSeq" id="WP_243164825.1">
    <property type="nucleotide sequence ID" value="NZ_JACHFW010000020.1"/>
</dbReference>
<dbReference type="GO" id="GO:0008703">
    <property type="term" value="F:5-amino-6-(5-phosphoribosylamino)uracil reductase activity"/>
    <property type="evidence" value="ECO:0007669"/>
    <property type="project" value="InterPro"/>
</dbReference>
<evidence type="ECO:0000256" key="1">
    <source>
        <dbReference type="ARBA" id="ARBA00005104"/>
    </source>
</evidence>
<accession>A0A7W8HEA0</accession>
<protein>
    <submittedName>
        <fullName evidence="5">Riboflavin biosynthesis pyrimidine reductase</fullName>
    </submittedName>
</protein>
<comment type="pathway">
    <text evidence="1">Cofactor biosynthesis; riboflavin biosynthesis.</text>
</comment>
<dbReference type="InterPro" id="IPR002734">
    <property type="entry name" value="RibDG_C"/>
</dbReference>
<comment type="caution">
    <text evidence="5">The sequence shown here is derived from an EMBL/GenBank/DDBJ whole genome shotgun (WGS) entry which is preliminary data.</text>
</comment>
<dbReference type="PANTHER" id="PTHR38011:SF7">
    <property type="entry name" value="2,5-DIAMINO-6-RIBOSYLAMINO-4(3H)-PYRIMIDINONE 5'-PHOSPHATE REDUCTASE"/>
    <property type="match status" value="1"/>
</dbReference>
<evidence type="ECO:0000256" key="3">
    <source>
        <dbReference type="ARBA" id="ARBA00023002"/>
    </source>
</evidence>
<sequence>MRDGPKPGRRCGWQKMSMERNKTEQPFVVCHMLASLDGKIDGAFFAAPQTALALKVYGELRGFYGCQATLYGTTTMLGGYADRKVSPFPANGKGLPKEDWVNPAGKEMGNFIIAVDPAGELAYSGSTLEKKGRPAAHVIEMLTQQASPAYLAYLQERGVSYLFAGKERLDCALLLQKLYRQFGIDKLMLAGGGIVNGSFLAEGLVDEFSLVVAPVADGGSGVASFAQADFLPHWPPAAFHLKSAQTPQPDVLWLCYTKA</sequence>
<dbReference type="Gene3D" id="3.40.430.10">
    <property type="entry name" value="Dihydrofolate Reductase, subunit A"/>
    <property type="match status" value="1"/>
</dbReference>
<evidence type="ECO:0000313" key="6">
    <source>
        <dbReference type="Proteomes" id="UP000543642"/>
    </source>
</evidence>
<reference evidence="5 6" key="1">
    <citation type="submission" date="2020-08" db="EMBL/GenBank/DDBJ databases">
        <title>Genomic Encyclopedia of Type Strains, Phase IV (KMG-IV): sequencing the most valuable type-strain genomes for metagenomic binning, comparative biology and taxonomic classification.</title>
        <authorList>
            <person name="Goeker M."/>
        </authorList>
    </citation>
    <scope>NUCLEOTIDE SEQUENCE [LARGE SCALE GENOMIC DNA]</scope>
    <source>
        <strain evidence="5 6">DSM 106146</strain>
    </source>
</reference>
<dbReference type="GO" id="GO:0009231">
    <property type="term" value="P:riboflavin biosynthetic process"/>
    <property type="evidence" value="ECO:0007669"/>
    <property type="project" value="InterPro"/>
</dbReference>
<dbReference type="SUPFAM" id="SSF53597">
    <property type="entry name" value="Dihydrofolate reductase-like"/>
    <property type="match status" value="1"/>
</dbReference>
<feature type="domain" description="Bacterial bifunctional deaminase-reductase C-terminal" evidence="4">
    <location>
        <begin position="26"/>
        <end position="251"/>
    </location>
</feature>
<gene>
    <name evidence="5" type="ORF">HNP82_003292</name>
</gene>
<name>A0A7W8HEA0_9FIRM</name>
<keyword evidence="3" id="KW-0560">Oxidoreductase</keyword>
<dbReference type="Proteomes" id="UP000543642">
    <property type="component" value="Unassembled WGS sequence"/>
</dbReference>
<dbReference type="Pfam" id="PF01872">
    <property type="entry name" value="RibD_C"/>
    <property type="match status" value="1"/>
</dbReference>
<evidence type="ECO:0000313" key="5">
    <source>
        <dbReference type="EMBL" id="MBB5266135.1"/>
    </source>
</evidence>
<proteinExistence type="predicted"/>
<dbReference type="InterPro" id="IPR050765">
    <property type="entry name" value="Riboflavin_Biosynth_HTPR"/>
</dbReference>
<dbReference type="AlphaFoldDB" id="A0A7W8HEA0"/>
<organism evidence="5 6">
    <name type="scientific">Catenibacillus scindens</name>
    <dbReference type="NCBI Taxonomy" id="673271"/>
    <lineage>
        <taxon>Bacteria</taxon>
        <taxon>Bacillati</taxon>
        <taxon>Bacillota</taxon>
        <taxon>Clostridia</taxon>
        <taxon>Lachnospirales</taxon>
        <taxon>Lachnospiraceae</taxon>
        <taxon>Catenibacillus</taxon>
    </lineage>
</organism>
<keyword evidence="6" id="KW-1185">Reference proteome</keyword>
<keyword evidence="2" id="KW-0521">NADP</keyword>
<evidence type="ECO:0000256" key="2">
    <source>
        <dbReference type="ARBA" id="ARBA00022857"/>
    </source>
</evidence>
<dbReference type="PANTHER" id="PTHR38011">
    <property type="entry name" value="DIHYDROFOLATE REDUCTASE FAMILY PROTEIN (AFU_ORTHOLOGUE AFUA_8G06820)"/>
    <property type="match status" value="1"/>
</dbReference>